<dbReference type="Proteomes" id="UP000248745">
    <property type="component" value="Unassembled WGS sequence"/>
</dbReference>
<dbReference type="RefSeq" id="WP_110998349.1">
    <property type="nucleotide sequence ID" value="NZ_QKTW01000011.1"/>
</dbReference>
<gene>
    <name evidence="1" type="ORF">DN068_07830</name>
</gene>
<comment type="caution">
    <text evidence="1">The sequence shown here is derived from an EMBL/GenBank/DDBJ whole genome shotgun (WGS) entry which is preliminary data.</text>
</comment>
<organism evidence="1 2">
    <name type="scientific">Taibaiella soli</name>
    <dbReference type="NCBI Taxonomy" id="1649169"/>
    <lineage>
        <taxon>Bacteria</taxon>
        <taxon>Pseudomonadati</taxon>
        <taxon>Bacteroidota</taxon>
        <taxon>Chitinophagia</taxon>
        <taxon>Chitinophagales</taxon>
        <taxon>Chitinophagaceae</taxon>
        <taxon>Taibaiella</taxon>
    </lineage>
</organism>
<keyword evidence="2" id="KW-1185">Reference proteome</keyword>
<dbReference type="EMBL" id="QKTW01000011">
    <property type="protein sequence ID" value="PZF73623.1"/>
    <property type="molecule type" value="Genomic_DNA"/>
</dbReference>
<accession>A0A2W2C0T7</accession>
<dbReference type="AlphaFoldDB" id="A0A2W2C0T7"/>
<evidence type="ECO:0000313" key="1">
    <source>
        <dbReference type="EMBL" id="PZF73623.1"/>
    </source>
</evidence>
<dbReference type="OrthoDB" id="1117601at2"/>
<reference evidence="1 2" key="1">
    <citation type="submission" date="2018-06" db="EMBL/GenBank/DDBJ databases">
        <title>Mucibacter soli gen. nov., sp. nov., a new member of the family Chitinophagaceae producing mucin.</title>
        <authorList>
            <person name="Kim M.-K."/>
            <person name="Park S."/>
            <person name="Kim T.-S."/>
            <person name="Joung Y."/>
            <person name="Han J.-H."/>
            <person name="Kim S.B."/>
        </authorList>
    </citation>
    <scope>NUCLEOTIDE SEQUENCE [LARGE SCALE GENOMIC DNA]</scope>
    <source>
        <strain evidence="1 2">R1-15</strain>
    </source>
</reference>
<sequence length="182" mass="20653">METIVLGIGSRVEHPHFGKGVIVDAASEVYIIWFKSQNGTKSVSKDYTELRVLEAKENAGENTGSLSVADIEEALENVLDRRLNEFQLVPMANKWNNGTLILKPQDESLQPKEVPIETFFHKIVMVRDRMRLIEQKINANKTLTDEEKVDLQQYVTAVYGSLTTFNVLFKETLHQFKGAGDR</sequence>
<name>A0A2W2C0T7_9BACT</name>
<protein>
    <submittedName>
        <fullName evidence="1">Uncharacterized protein</fullName>
    </submittedName>
</protein>
<proteinExistence type="predicted"/>
<evidence type="ECO:0000313" key="2">
    <source>
        <dbReference type="Proteomes" id="UP000248745"/>
    </source>
</evidence>